<dbReference type="EMBL" id="JAPHAV010000001">
    <property type="protein sequence ID" value="MCX2695198.1"/>
    <property type="molecule type" value="Genomic_DNA"/>
</dbReference>
<dbReference type="InterPro" id="IPR039793">
    <property type="entry name" value="UROS/Hem4"/>
</dbReference>
<dbReference type="SUPFAM" id="SSF69618">
    <property type="entry name" value="HemD-like"/>
    <property type="match status" value="1"/>
</dbReference>
<proteinExistence type="inferred from homology"/>
<protein>
    <recommendedName>
        <fullName evidence="7 9">Uroporphyrinogen-III synthase</fullName>
        <ecNumber evidence="3 9">4.2.1.75</ecNumber>
    </recommendedName>
</protein>
<accession>A0ABT3QHW3</accession>
<evidence type="ECO:0000256" key="3">
    <source>
        <dbReference type="ARBA" id="ARBA00013109"/>
    </source>
</evidence>
<dbReference type="EC" id="4.2.1.75" evidence="3 9"/>
<name>A0ABT3QHW3_9HYPH</name>
<gene>
    <name evidence="11" type="ORF">OPR82_00215</name>
</gene>
<comment type="function">
    <text evidence="6 9">Catalyzes cyclization of the linear tetrapyrrole, hydroxymethylbilane, to the macrocyclic uroporphyrinogen III.</text>
</comment>
<sequence length="248" mass="27186">MAQKRNAVTGGRVLITRPEPSASETAAKLADLGFSPVLLPVSRTIALEFSIKNEAFDALAVTSANAFRHVPTEYLESLKALPLFAVGEGTARAAQDAGFQTVIEGGGDAVHLAATLAGRLPKSARLLYLAGRVRQPIFEDRVSEAGLNMEVCDVYDIEAIDYSANEISALFKDGPFVAVLLYSAVAAQRFVEIMQKCQLQFHAQLDAETRFFCISERVGRMLPEEWQARRLVADHPDERGIFRLFSKL</sequence>
<dbReference type="InterPro" id="IPR003754">
    <property type="entry name" value="4pyrrol_synth_uPrphyn_synth"/>
</dbReference>
<dbReference type="Pfam" id="PF02602">
    <property type="entry name" value="HEM4"/>
    <property type="match status" value="1"/>
</dbReference>
<organism evidence="11 12">
    <name type="scientific">Ochrobactrum chromiisoli</name>
    <dbReference type="NCBI Taxonomy" id="2993941"/>
    <lineage>
        <taxon>Bacteria</taxon>
        <taxon>Pseudomonadati</taxon>
        <taxon>Pseudomonadota</taxon>
        <taxon>Alphaproteobacteria</taxon>
        <taxon>Hyphomicrobiales</taxon>
        <taxon>Brucellaceae</taxon>
        <taxon>Brucella/Ochrobactrum group</taxon>
        <taxon>Ochrobactrum</taxon>
    </lineage>
</organism>
<dbReference type="PANTHER" id="PTHR38042">
    <property type="entry name" value="UROPORPHYRINOGEN-III SYNTHASE, CHLOROPLASTIC"/>
    <property type="match status" value="1"/>
</dbReference>
<comment type="caution">
    <text evidence="11">The sequence shown here is derived from an EMBL/GenBank/DDBJ whole genome shotgun (WGS) entry which is preliminary data.</text>
</comment>
<dbReference type="InterPro" id="IPR036108">
    <property type="entry name" value="4pyrrol_syn_uPrphyn_synt_sf"/>
</dbReference>
<keyword evidence="12" id="KW-1185">Reference proteome</keyword>
<evidence type="ECO:0000313" key="11">
    <source>
        <dbReference type="EMBL" id="MCX2695198.1"/>
    </source>
</evidence>
<evidence type="ECO:0000256" key="9">
    <source>
        <dbReference type="RuleBase" id="RU366031"/>
    </source>
</evidence>
<evidence type="ECO:0000259" key="10">
    <source>
        <dbReference type="Pfam" id="PF02602"/>
    </source>
</evidence>
<dbReference type="PANTHER" id="PTHR38042:SF1">
    <property type="entry name" value="UROPORPHYRINOGEN-III SYNTHASE, CHLOROPLASTIC"/>
    <property type="match status" value="1"/>
</dbReference>
<evidence type="ECO:0000256" key="1">
    <source>
        <dbReference type="ARBA" id="ARBA00004772"/>
    </source>
</evidence>
<reference evidence="11 12" key="1">
    <citation type="submission" date="2022-11" db="EMBL/GenBank/DDBJ databases">
        <title>Brucella sp. YY2X, whole genome shotgun sequencing project.</title>
        <authorList>
            <person name="Yang Y."/>
        </authorList>
    </citation>
    <scope>NUCLEOTIDE SEQUENCE [LARGE SCALE GENOMIC DNA]</scope>
    <source>
        <strain evidence="11 12">YY2X</strain>
    </source>
</reference>
<feature type="domain" description="Tetrapyrrole biosynthesis uroporphyrinogen III synthase" evidence="10">
    <location>
        <begin position="24"/>
        <end position="242"/>
    </location>
</feature>
<dbReference type="GO" id="GO:0004852">
    <property type="term" value="F:uroporphyrinogen-III synthase activity"/>
    <property type="evidence" value="ECO:0007669"/>
    <property type="project" value="UniProtKB-EC"/>
</dbReference>
<dbReference type="CDD" id="cd06578">
    <property type="entry name" value="HemD"/>
    <property type="match status" value="1"/>
</dbReference>
<dbReference type="RefSeq" id="WP_265982337.1">
    <property type="nucleotide sequence ID" value="NZ_JAPHAV010000001.1"/>
</dbReference>
<evidence type="ECO:0000256" key="4">
    <source>
        <dbReference type="ARBA" id="ARBA00023239"/>
    </source>
</evidence>
<evidence type="ECO:0000256" key="6">
    <source>
        <dbReference type="ARBA" id="ARBA00037589"/>
    </source>
</evidence>
<comment type="catalytic activity">
    <reaction evidence="8 9">
        <text>hydroxymethylbilane = uroporphyrinogen III + H2O</text>
        <dbReference type="Rhea" id="RHEA:18965"/>
        <dbReference type="ChEBI" id="CHEBI:15377"/>
        <dbReference type="ChEBI" id="CHEBI:57308"/>
        <dbReference type="ChEBI" id="CHEBI:57845"/>
        <dbReference type="EC" id="4.2.1.75"/>
    </reaction>
</comment>
<evidence type="ECO:0000256" key="8">
    <source>
        <dbReference type="ARBA" id="ARBA00048617"/>
    </source>
</evidence>
<dbReference type="NCBIfam" id="NF006621">
    <property type="entry name" value="PRK09189.1"/>
    <property type="match status" value="1"/>
</dbReference>
<keyword evidence="4 9" id="KW-0456">Lyase</keyword>
<dbReference type="Gene3D" id="3.40.50.10090">
    <property type="match status" value="2"/>
</dbReference>
<evidence type="ECO:0000313" key="12">
    <source>
        <dbReference type="Proteomes" id="UP001301216"/>
    </source>
</evidence>
<evidence type="ECO:0000256" key="2">
    <source>
        <dbReference type="ARBA" id="ARBA00008133"/>
    </source>
</evidence>
<keyword evidence="5 9" id="KW-0627">Porphyrin biosynthesis</keyword>
<evidence type="ECO:0000256" key="5">
    <source>
        <dbReference type="ARBA" id="ARBA00023244"/>
    </source>
</evidence>
<dbReference type="Proteomes" id="UP001301216">
    <property type="component" value="Unassembled WGS sequence"/>
</dbReference>
<comment type="similarity">
    <text evidence="2 9">Belongs to the uroporphyrinogen-III synthase family.</text>
</comment>
<evidence type="ECO:0000256" key="7">
    <source>
        <dbReference type="ARBA" id="ARBA00040167"/>
    </source>
</evidence>
<comment type="pathway">
    <text evidence="1 9">Porphyrin-containing compound metabolism; protoporphyrin-IX biosynthesis; coproporphyrinogen-III from 5-aminolevulinate: step 3/4.</text>
</comment>